<evidence type="ECO:0000256" key="14">
    <source>
        <dbReference type="ARBA" id="ARBA00023180"/>
    </source>
</evidence>
<proteinExistence type="inferred from homology"/>
<dbReference type="GO" id="GO:0004674">
    <property type="term" value="F:protein serine/threonine kinase activity"/>
    <property type="evidence" value="ECO:0007669"/>
    <property type="project" value="UniProtKB-KW"/>
</dbReference>
<evidence type="ECO:0000256" key="13">
    <source>
        <dbReference type="ARBA" id="ARBA00023170"/>
    </source>
</evidence>
<evidence type="ECO:0000256" key="10">
    <source>
        <dbReference type="ARBA" id="ARBA00022840"/>
    </source>
</evidence>
<keyword evidence="8 15" id="KW-0547">Nucleotide-binding</keyword>
<dbReference type="PROSITE" id="PS50011">
    <property type="entry name" value="PROTEIN_KINASE_DOM"/>
    <property type="match status" value="1"/>
</dbReference>
<organism evidence="18 19">
    <name type="scientific">Populus euphratica</name>
    <name type="common">Euphrates poplar</name>
    <dbReference type="NCBI Taxonomy" id="75702"/>
    <lineage>
        <taxon>Eukaryota</taxon>
        <taxon>Viridiplantae</taxon>
        <taxon>Streptophyta</taxon>
        <taxon>Embryophyta</taxon>
        <taxon>Tracheophyta</taxon>
        <taxon>Spermatophyta</taxon>
        <taxon>Magnoliopsida</taxon>
        <taxon>eudicotyledons</taxon>
        <taxon>Gunneridae</taxon>
        <taxon>Pentapetalae</taxon>
        <taxon>rosids</taxon>
        <taxon>fabids</taxon>
        <taxon>Malpighiales</taxon>
        <taxon>Salicaceae</taxon>
        <taxon>Saliceae</taxon>
        <taxon>Populus</taxon>
    </lineage>
</organism>
<dbReference type="Gene3D" id="3.30.200.20">
    <property type="entry name" value="Phosphorylase Kinase, domain 1"/>
    <property type="match status" value="1"/>
</dbReference>
<dbReference type="CDD" id="cd14066">
    <property type="entry name" value="STKc_IRAK"/>
    <property type="match status" value="1"/>
</dbReference>
<name>A0AAJ6V4Z4_POPEU</name>
<comment type="subcellular location">
    <subcellularLocation>
        <location evidence="1">Membrane</location>
        <topology evidence="1">Single-pass membrane protein</topology>
    </subcellularLocation>
</comment>
<sequence length="367" mass="40605">MRFSFSCSKCFSSSSDMSTDSPSMQGLQILQNVHAFSFDELKVAANGFRSSNKIGEGGFGSVYKGVLQDGRVVAIKMLSAESKQGHREFMSEIASVSNIHHENLVNLHGGCIDGPCKILVYSHMENGSLAQTLLGGEENRARFGWETRRGISLGIAQGLAFIHEEIKPRIVHRDIKASNILLDKNLCPKVSDFGLSKFFPENFTHVSTRVAGTLGYLAPEYAISGRLTRKTDVYSFGVLLLEIVSGRKATDDFDPVLGEHNLVEKAWEMYKADNLLKLVDPMLDGNFLETEAVGFVKIALLCVQEKCGLRPNMSKAIKMMRGEIDIHNTKITQPGFIIDIMDVKIARKPQSSGRSITGRRSPRLYPL</sequence>
<feature type="domain" description="Protein kinase" evidence="17">
    <location>
        <begin position="48"/>
        <end position="336"/>
    </location>
</feature>
<dbReference type="InterPro" id="IPR052059">
    <property type="entry name" value="CR_Ser/Thr_kinase"/>
</dbReference>
<keyword evidence="12" id="KW-0472">Membrane</keyword>
<evidence type="ECO:0000256" key="16">
    <source>
        <dbReference type="RuleBase" id="RU000304"/>
    </source>
</evidence>
<dbReference type="AlphaFoldDB" id="A0AAJ6V4Z4"/>
<protein>
    <submittedName>
        <fullName evidence="19">Serine/threonine-protein kinase isoform X1</fullName>
    </submittedName>
</protein>
<keyword evidence="5" id="KW-0812">Transmembrane</keyword>
<reference evidence="19" key="1">
    <citation type="submission" date="2025-08" db="UniProtKB">
        <authorList>
            <consortium name="RefSeq"/>
        </authorList>
    </citation>
    <scope>IDENTIFICATION</scope>
</reference>
<dbReference type="SUPFAM" id="SSF56112">
    <property type="entry name" value="Protein kinase-like (PK-like)"/>
    <property type="match status" value="1"/>
</dbReference>
<keyword evidence="9 19" id="KW-0418">Kinase</keyword>
<keyword evidence="7" id="KW-0677">Repeat</keyword>
<evidence type="ECO:0000256" key="15">
    <source>
        <dbReference type="PROSITE-ProRule" id="PRU10141"/>
    </source>
</evidence>
<dbReference type="FunFam" id="3.30.200.20:FF:000162">
    <property type="entry name" value="Adenine nucleotide alpha hydrolase-like domain kinase"/>
    <property type="match status" value="1"/>
</dbReference>
<evidence type="ECO:0000256" key="1">
    <source>
        <dbReference type="ARBA" id="ARBA00004167"/>
    </source>
</evidence>
<dbReference type="PROSITE" id="PS00107">
    <property type="entry name" value="PROTEIN_KINASE_ATP"/>
    <property type="match status" value="1"/>
</dbReference>
<keyword evidence="3" id="KW-0597">Phosphoprotein</keyword>
<dbReference type="Pfam" id="PF07714">
    <property type="entry name" value="PK_Tyr_Ser-Thr"/>
    <property type="match status" value="1"/>
</dbReference>
<dbReference type="GeneID" id="105137089"/>
<keyword evidence="18" id="KW-1185">Reference proteome</keyword>
<dbReference type="InterPro" id="IPR011009">
    <property type="entry name" value="Kinase-like_dom_sf"/>
</dbReference>
<keyword evidence="6" id="KW-0732">Signal</keyword>
<evidence type="ECO:0000313" key="18">
    <source>
        <dbReference type="Proteomes" id="UP000694918"/>
    </source>
</evidence>
<dbReference type="SMART" id="SM00220">
    <property type="entry name" value="S_TKc"/>
    <property type="match status" value="1"/>
</dbReference>
<feature type="binding site" evidence="15">
    <location>
        <position position="76"/>
    </location>
    <ligand>
        <name>ATP</name>
        <dbReference type="ChEBI" id="CHEBI:30616"/>
    </ligand>
</feature>
<evidence type="ECO:0000256" key="7">
    <source>
        <dbReference type="ARBA" id="ARBA00022737"/>
    </source>
</evidence>
<gene>
    <name evidence="19" type="primary">LOC105137089</name>
</gene>
<keyword evidence="14" id="KW-0325">Glycoprotein</keyword>
<evidence type="ECO:0000256" key="12">
    <source>
        <dbReference type="ARBA" id="ARBA00023136"/>
    </source>
</evidence>
<evidence type="ECO:0000256" key="3">
    <source>
        <dbReference type="ARBA" id="ARBA00022553"/>
    </source>
</evidence>
<evidence type="ECO:0000256" key="4">
    <source>
        <dbReference type="ARBA" id="ARBA00022679"/>
    </source>
</evidence>
<dbReference type="GO" id="GO:0005524">
    <property type="term" value="F:ATP binding"/>
    <property type="evidence" value="ECO:0007669"/>
    <property type="project" value="UniProtKB-UniRule"/>
</dbReference>
<evidence type="ECO:0000256" key="2">
    <source>
        <dbReference type="ARBA" id="ARBA00022527"/>
    </source>
</evidence>
<keyword evidence="2 16" id="KW-0723">Serine/threonine-protein kinase</keyword>
<keyword evidence="4" id="KW-0808">Transferase</keyword>
<keyword evidence="13" id="KW-0675">Receptor</keyword>
<dbReference type="PANTHER" id="PTHR47973">
    <property type="entry name" value="CYSTEINE-RICH RECEPTOR-LIKE PROTEIN KINASE 3"/>
    <property type="match status" value="1"/>
</dbReference>
<evidence type="ECO:0000313" key="19">
    <source>
        <dbReference type="RefSeq" id="XP_011040981.1"/>
    </source>
</evidence>
<evidence type="ECO:0000256" key="11">
    <source>
        <dbReference type="ARBA" id="ARBA00022989"/>
    </source>
</evidence>
<dbReference type="InterPro" id="IPR008271">
    <property type="entry name" value="Ser/Thr_kinase_AS"/>
</dbReference>
<keyword evidence="11" id="KW-1133">Transmembrane helix</keyword>
<evidence type="ECO:0000259" key="17">
    <source>
        <dbReference type="PROSITE" id="PS50011"/>
    </source>
</evidence>
<dbReference type="GO" id="GO:0016020">
    <property type="term" value="C:membrane"/>
    <property type="evidence" value="ECO:0007669"/>
    <property type="project" value="UniProtKB-SubCell"/>
</dbReference>
<evidence type="ECO:0000256" key="8">
    <source>
        <dbReference type="ARBA" id="ARBA00022741"/>
    </source>
</evidence>
<dbReference type="FunFam" id="1.10.510.10:FF:000044">
    <property type="entry name" value="Putative LRR receptor-like serine/threonine-protein kinase"/>
    <property type="match status" value="1"/>
</dbReference>
<dbReference type="PROSITE" id="PS00108">
    <property type="entry name" value="PROTEIN_KINASE_ST"/>
    <property type="match status" value="1"/>
</dbReference>
<accession>A0AAJ6V4Z4</accession>
<dbReference type="KEGG" id="peu:105137089"/>
<dbReference type="Gene3D" id="1.10.510.10">
    <property type="entry name" value="Transferase(Phosphotransferase) domain 1"/>
    <property type="match status" value="1"/>
</dbReference>
<dbReference type="InterPro" id="IPR001245">
    <property type="entry name" value="Ser-Thr/Tyr_kinase_cat_dom"/>
</dbReference>
<evidence type="ECO:0000256" key="5">
    <source>
        <dbReference type="ARBA" id="ARBA00022692"/>
    </source>
</evidence>
<dbReference type="InterPro" id="IPR017441">
    <property type="entry name" value="Protein_kinase_ATP_BS"/>
</dbReference>
<evidence type="ECO:0000256" key="6">
    <source>
        <dbReference type="ARBA" id="ARBA00022729"/>
    </source>
</evidence>
<comment type="similarity">
    <text evidence="16">Belongs to the protein kinase superfamily.</text>
</comment>
<keyword evidence="10 15" id="KW-0067">ATP-binding</keyword>
<dbReference type="RefSeq" id="XP_011040981.1">
    <property type="nucleotide sequence ID" value="XM_011042679.1"/>
</dbReference>
<dbReference type="Proteomes" id="UP000694918">
    <property type="component" value="Unplaced"/>
</dbReference>
<evidence type="ECO:0000256" key="9">
    <source>
        <dbReference type="ARBA" id="ARBA00022777"/>
    </source>
</evidence>
<dbReference type="InterPro" id="IPR000719">
    <property type="entry name" value="Prot_kinase_dom"/>
</dbReference>